<dbReference type="EMBL" id="CP036298">
    <property type="protein sequence ID" value="QDV26806.1"/>
    <property type="molecule type" value="Genomic_DNA"/>
</dbReference>
<organism evidence="2 3">
    <name type="scientific">Aureliella helgolandensis</name>
    <dbReference type="NCBI Taxonomy" id="2527968"/>
    <lineage>
        <taxon>Bacteria</taxon>
        <taxon>Pseudomonadati</taxon>
        <taxon>Planctomycetota</taxon>
        <taxon>Planctomycetia</taxon>
        <taxon>Pirellulales</taxon>
        <taxon>Pirellulaceae</taxon>
        <taxon>Aureliella</taxon>
    </lineage>
</organism>
<sequence>MLPKLRILKDVEDQPSLPPLSGTISSIGEPVGGSAARSSGPCGWKVSYRSSAINKVCQPLHSFALVGSAPFCDIRLDGKGIPWVAYFLFRTENSVEVWPLAQFPKAYCGCLLSGTQMECLGGKIKIQFEAPSKPWKQPKVWPVIDFEFLDKRISVFVNAVVSTVGAGFPSSLRLPGTQLSDAQLILVWHDDQLSVTLIPNRGSRATLQVANLPMGEEIKFRDVRLAFIGVRAPRMVRGDSPLVLPQSLTLETSAGELVQQQRCELLSERIRDEFQDRRVRSLRTRWGIATFCALVAVAFGTVFAWQLFHGVGPYLFPS</sequence>
<dbReference type="RefSeq" id="WP_145083228.1">
    <property type="nucleotide sequence ID" value="NZ_CP036298.1"/>
</dbReference>
<evidence type="ECO:0000256" key="1">
    <source>
        <dbReference type="SAM" id="Phobius"/>
    </source>
</evidence>
<evidence type="ECO:0000313" key="3">
    <source>
        <dbReference type="Proteomes" id="UP000318017"/>
    </source>
</evidence>
<proteinExistence type="predicted"/>
<gene>
    <name evidence="2" type="ORF">Q31a_51850</name>
</gene>
<dbReference type="OrthoDB" id="287201at2"/>
<reference evidence="2 3" key="1">
    <citation type="submission" date="2019-02" db="EMBL/GenBank/DDBJ databases">
        <title>Deep-cultivation of Planctomycetes and their phenomic and genomic characterization uncovers novel biology.</title>
        <authorList>
            <person name="Wiegand S."/>
            <person name="Jogler M."/>
            <person name="Boedeker C."/>
            <person name="Pinto D."/>
            <person name="Vollmers J."/>
            <person name="Rivas-Marin E."/>
            <person name="Kohn T."/>
            <person name="Peeters S.H."/>
            <person name="Heuer A."/>
            <person name="Rast P."/>
            <person name="Oberbeckmann S."/>
            <person name="Bunk B."/>
            <person name="Jeske O."/>
            <person name="Meyerdierks A."/>
            <person name="Storesund J.E."/>
            <person name="Kallscheuer N."/>
            <person name="Luecker S."/>
            <person name="Lage O.M."/>
            <person name="Pohl T."/>
            <person name="Merkel B.J."/>
            <person name="Hornburger P."/>
            <person name="Mueller R.-W."/>
            <person name="Bruemmer F."/>
            <person name="Labrenz M."/>
            <person name="Spormann A.M."/>
            <person name="Op den Camp H."/>
            <person name="Overmann J."/>
            <person name="Amann R."/>
            <person name="Jetten M.S.M."/>
            <person name="Mascher T."/>
            <person name="Medema M.H."/>
            <person name="Devos D.P."/>
            <person name="Kaster A.-K."/>
            <person name="Ovreas L."/>
            <person name="Rohde M."/>
            <person name="Galperin M.Y."/>
            <person name="Jogler C."/>
        </authorList>
    </citation>
    <scope>NUCLEOTIDE SEQUENCE [LARGE SCALE GENOMIC DNA]</scope>
    <source>
        <strain evidence="2 3">Q31a</strain>
    </source>
</reference>
<dbReference type="KEGG" id="ahel:Q31a_51850"/>
<accession>A0A518GDY0</accession>
<evidence type="ECO:0000313" key="2">
    <source>
        <dbReference type="EMBL" id="QDV26806.1"/>
    </source>
</evidence>
<feature type="transmembrane region" description="Helical" evidence="1">
    <location>
        <begin position="286"/>
        <end position="308"/>
    </location>
</feature>
<dbReference type="AlphaFoldDB" id="A0A518GDY0"/>
<keyword evidence="3" id="KW-1185">Reference proteome</keyword>
<keyword evidence="1" id="KW-0812">Transmembrane</keyword>
<dbReference type="Proteomes" id="UP000318017">
    <property type="component" value="Chromosome"/>
</dbReference>
<keyword evidence="1" id="KW-0472">Membrane</keyword>
<keyword evidence="1" id="KW-1133">Transmembrane helix</keyword>
<protein>
    <submittedName>
        <fullName evidence="2">Uncharacterized protein</fullName>
    </submittedName>
</protein>
<name>A0A518GDY0_9BACT</name>